<dbReference type="EMBL" id="JADCNL010000001">
    <property type="protein sequence ID" value="KAG0497875.1"/>
    <property type="molecule type" value="Genomic_DNA"/>
</dbReference>
<gene>
    <name evidence="1" type="ORF">HPP92_002566</name>
</gene>
<reference evidence="1 2" key="1">
    <citation type="journal article" date="2020" name="Nat. Food">
        <title>A phased Vanilla planifolia genome enables genetic improvement of flavour and production.</title>
        <authorList>
            <person name="Hasing T."/>
            <person name="Tang H."/>
            <person name="Brym M."/>
            <person name="Khazi F."/>
            <person name="Huang T."/>
            <person name="Chambers A.H."/>
        </authorList>
    </citation>
    <scope>NUCLEOTIDE SEQUENCE [LARGE SCALE GENOMIC DNA]</scope>
    <source>
        <tissue evidence="1">Leaf</tissue>
    </source>
</reference>
<proteinExistence type="predicted"/>
<organism evidence="1 2">
    <name type="scientific">Vanilla planifolia</name>
    <name type="common">Vanilla</name>
    <dbReference type="NCBI Taxonomy" id="51239"/>
    <lineage>
        <taxon>Eukaryota</taxon>
        <taxon>Viridiplantae</taxon>
        <taxon>Streptophyta</taxon>
        <taxon>Embryophyta</taxon>
        <taxon>Tracheophyta</taxon>
        <taxon>Spermatophyta</taxon>
        <taxon>Magnoliopsida</taxon>
        <taxon>Liliopsida</taxon>
        <taxon>Asparagales</taxon>
        <taxon>Orchidaceae</taxon>
        <taxon>Vanilloideae</taxon>
        <taxon>Vanilleae</taxon>
        <taxon>Vanilla</taxon>
    </lineage>
</organism>
<name>A0A835VI52_VANPL</name>
<dbReference type="AlphaFoldDB" id="A0A835VI52"/>
<evidence type="ECO:0000313" key="1">
    <source>
        <dbReference type="EMBL" id="KAG0497875.1"/>
    </source>
</evidence>
<sequence>MTMTTVEMGLRVAFPILRQHRLLLPRLQQFAGVTSEAPSLSTYVCFFHP</sequence>
<keyword evidence="2" id="KW-1185">Reference proteome</keyword>
<accession>A0A835VI52</accession>
<protein>
    <submittedName>
        <fullName evidence="1">Uncharacterized protein</fullName>
    </submittedName>
</protein>
<evidence type="ECO:0000313" key="2">
    <source>
        <dbReference type="Proteomes" id="UP000636800"/>
    </source>
</evidence>
<comment type="caution">
    <text evidence="1">The sequence shown here is derived from an EMBL/GenBank/DDBJ whole genome shotgun (WGS) entry which is preliminary data.</text>
</comment>
<dbReference type="Proteomes" id="UP000636800">
    <property type="component" value="Chromosome 1"/>
</dbReference>